<evidence type="ECO:0000313" key="1">
    <source>
        <dbReference type="EMBL" id="KAK7270510.1"/>
    </source>
</evidence>
<sequence>MDSAYYHGQAHIESQSSKKTNHVVAVDIVLLTRESRAPSETGVSFSSVPGLVSMLSNFFHFPVSHLLLHHSSVLWGLEREREKENGSSNWLLLLLDLV</sequence>
<dbReference type="AlphaFoldDB" id="A0AAN9FAN5"/>
<name>A0AAN9FAN5_CROPI</name>
<organism evidence="1 2">
    <name type="scientific">Crotalaria pallida</name>
    <name type="common">Smooth rattlebox</name>
    <name type="synonym">Crotalaria striata</name>
    <dbReference type="NCBI Taxonomy" id="3830"/>
    <lineage>
        <taxon>Eukaryota</taxon>
        <taxon>Viridiplantae</taxon>
        <taxon>Streptophyta</taxon>
        <taxon>Embryophyta</taxon>
        <taxon>Tracheophyta</taxon>
        <taxon>Spermatophyta</taxon>
        <taxon>Magnoliopsida</taxon>
        <taxon>eudicotyledons</taxon>
        <taxon>Gunneridae</taxon>
        <taxon>Pentapetalae</taxon>
        <taxon>rosids</taxon>
        <taxon>fabids</taxon>
        <taxon>Fabales</taxon>
        <taxon>Fabaceae</taxon>
        <taxon>Papilionoideae</taxon>
        <taxon>50 kb inversion clade</taxon>
        <taxon>genistoids sensu lato</taxon>
        <taxon>core genistoids</taxon>
        <taxon>Crotalarieae</taxon>
        <taxon>Crotalaria</taxon>
    </lineage>
</organism>
<comment type="caution">
    <text evidence="1">The sequence shown here is derived from an EMBL/GenBank/DDBJ whole genome shotgun (WGS) entry which is preliminary data.</text>
</comment>
<keyword evidence="2" id="KW-1185">Reference proteome</keyword>
<proteinExistence type="predicted"/>
<accession>A0AAN9FAN5</accession>
<evidence type="ECO:0000313" key="2">
    <source>
        <dbReference type="Proteomes" id="UP001372338"/>
    </source>
</evidence>
<dbReference type="Proteomes" id="UP001372338">
    <property type="component" value="Unassembled WGS sequence"/>
</dbReference>
<reference evidence="1 2" key="1">
    <citation type="submission" date="2024-01" db="EMBL/GenBank/DDBJ databases">
        <title>The genomes of 5 underutilized Papilionoideae crops provide insights into root nodulation and disease resistanc.</title>
        <authorList>
            <person name="Yuan L."/>
        </authorList>
    </citation>
    <scope>NUCLEOTIDE SEQUENCE [LARGE SCALE GENOMIC DNA]</scope>
    <source>
        <strain evidence="1">ZHUSHIDOU_FW_LH</strain>
        <tissue evidence="1">Leaf</tissue>
    </source>
</reference>
<protein>
    <submittedName>
        <fullName evidence="1">Uncharacterized protein</fullName>
    </submittedName>
</protein>
<gene>
    <name evidence="1" type="ORF">RIF29_23708</name>
</gene>
<dbReference type="EMBL" id="JAYWIO010000004">
    <property type="protein sequence ID" value="KAK7270510.1"/>
    <property type="molecule type" value="Genomic_DNA"/>
</dbReference>